<keyword evidence="2" id="KW-1185">Reference proteome</keyword>
<dbReference type="EMBL" id="WVTD01000002">
    <property type="protein sequence ID" value="MYL97068.1"/>
    <property type="molecule type" value="Genomic_DNA"/>
</dbReference>
<name>A0A7X4GEC8_9SPHN</name>
<organism evidence="1 2">
    <name type="scientific">Novosphingobium silvae</name>
    <dbReference type="NCBI Taxonomy" id="2692619"/>
    <lineage>
        <taxon>Bacteria</taxon>
        <taxon>Pseudomonadati</taxon>
        <taxon>Pseudomonadota</taxon>
        <taxon>Alphaproteobacteria</taxon>
        <taxon>Sphingomonadales</taxon>
        <taxon>Sphingomonadaceae</taxon>
        <taxon>Novosphingobium</taxon>
    </lineage>
</organism>
<evidence type="ECO:0000313" key="1">
    <source>
        <dbReference type="EMBL" id="MYL97068.1"/>
    </source>
</evidence>
<dbReference type="RefSeq" id="WP_160984794.1">
    <property type="nucleotide sequence ID" value="NZ_WVTD01000002.1"/>
</dbReference>
<accession>A0A7X4GEC8</accession>
<reference evidence="1 2" key="1">
    <citation type="submission" date="2019-12" db="EMBL/GenBank/DDBJ databases">
        <authorList>
            <person name="Feng G."/>
            <person name="Zhu H."/>
        </authorList>
    </citation>
    <scope>NUCLEOTIDE SEQUENCE [LARGE SCALE GENOMIC DNA]</scope>
    <source>
        <strain evidence="1 2">FGD1</strain>
    </source>
</reference>
<evidence type="ECO:0000313" key="2">
    <source>
        <dbReference type="Proteomes" id="UP000465810"/>
    </source>
</evidence>
<proteinExistence type="predicted"/>
<sequence>MDQPLAERMLRAFLTQMIRTEAVDPDDIQDAADRLERDGDIEAAHAMRCLIVEANAPEQSEWLADRARARFHAIDGGKADD</sequence>
<protein>
    <submittedName>
        <fullName evidence="1">Uncharacterized protein</fullName>
    </submittedName>
</protein>
<comment type="caution">
    <text evidence="1">The sequence shown here is derived from an EMBL/GenBank/DDBJ whole genome shotgun (WGS) entry which is preliminary data.</text>
</comment>
<gene>
    <name evidence="1" type="ORF">GR702_04680</name>
</gene>
<dbReference type="Proteomes" id="UP000465810">
    <property type="component" value="Unassembled WGS sequence"/>
</dbReference>
<dbReference type="AlphaFoldDB" id="A0A7X4GEC8"/>